<evidence type="ECO:0000256" key="6">
    <source>
        <dbReference type="ARBA" id="ARBA00022801"/>
    </source>
</evidence>
<keyword evidence="4" id="KW-0963">Cytoplasm</keyword>
<dbReference type="EMBL" id="AKWZ02000010">
    <property type="protein sequence ID" value="EPG74343.1"/>
    <property type="molecule type" value="Genomic_DNA"/>
</dbReference>
<dbReference type="GO" id="GO:0003723">
    <property type="term" value="F:RNA binding"/>
    <property type="evidence" value="ECO:0007669"/>
    <property type="project" value="UniProtKB-KW"/>
</dbReference>
<comment type="subcellular location">
    <subcellularLocation>
        <location evidence="2">Cytoplasm</location>
    </subcellularLocation>
</comment>
<dbReference type="PANTHER" id="PTHR23355:SF9">
    <property type="entry name" value="DIS3-LIKE EXONUCLEASE 2"/>
    <property type="match status" value="1"/>
</dbReference>
<keyword evidence="7" id="KW-0269">Exonuclease</keyword>
<dbReference type="GO" id="GO:0005829">
    <property type="term" value="C:cytosol"/>
    <property type="evidence" value="ECO:0007669"/>
    <property type="project" value="TreeGrafter"/>
</dbReference>
<evidence type="ECO:0000256" key="9">
    <source>
        <dbReference type="SAM" id="MobiDB-lite"/>
    </source>
</evidence>
<dbReference type="InterPro" id="IPR003029">
    <property type="entry name" value="S1_domain"/>
</dbReference>
<evidence type="ECO:0000313" key="12">
    <source>
        <dbReference type="Proteomes" id="UP000014540"/>
    </source>
</evidence>
<dbReference type="SUPFAM" id="SSF50249">
    <property type="entry name" value="Nucleic acid-binding proteins"/>
    <property type="match status" value="3"/>
</dbReference>
<dbReference type="GO" id="GO:0008859">
    <property type="term" value="F:exoribonuclease II activity"/>
    <property type="evidence" value="ECO:0007669"/>
    <property type="project" value="UniProtKB-EC"/>
</dbReference>
<dbReference type="AlphaFoldDB" id="S3UYN2"/>
<dbReference type="InterPro" id="IPR050180">
    <property type="entry name" value="RNR_Ribonuclease"/>
</dbReference>
<dbReference type="GO" id="GO:0006402">
    <property type="term" value="P:mRNA catabolic process"/>
    <property type="evidence" value="ECO:0007669"/>
    <property type="project" value="TreeGrafter"/>
</dbReference>
<dbReference type="SMART" id="SM00955">
    <property type="entry name" value="RNB"/>
    <property type="match status" value="1"/>
</dbReference>
<dbReference type="PROSITE" id="PS50126">
    <property type="entry name" value="S1"/>
    <property type="match status" value="1"/>
</dbReference>
<name>S3UYN2_9LEPT</name>
<evidence type="ECO:0000256" key="2">
    <source>
        <dbReference type="ARBA" id="ARBA00004496"/>
    </source>
</evidence>
<keyword evidence="12" id="KW-1185">Reference proteome</keyword>
<dbReference type="Gene3D" id="2.40.50.140">
    <property type="entry name" value="Nucleic acid-binding proteins"/>
    <property type="match status" value="1"/>
</dbReference>
<gene>
    <name evidence="11" type="ORF">LEP1GSC058_3372</name>
</gene>
<feature type="compositionally biased region" description="Basic and acidic residues" evidence="9">
    <location>
        <begin position="122"/>
        <end position="132"/>
    </location>
</feature>
<feature type="compositionally biased region" description="Basic and acidic residues" evidence="9">
    <location>
        <begin position="87"/>
        <end position="113"/>
    </location>
</feature>
<dbReference type="Pfam" id="PF08206">
    <property type="entry name" value="OB_RNB"/>
    <property type="match status" value="1"/>
</dbReference>
<keyword evidence="6" id="KW-0378">Hydrolase</keyword>
<protein>
    <recommendedName>
        <fullName evidence="3">exoribonuclease II</fullName>
        <ecNumber evidence="3">3.1.13.1</ecNumber>
    </recommendedName>
</protein>
<accession>S3UYN2</accession>
<evidence type="ECO:0000259" key="10">
    <source>
        <dbReference type="PROSITE" id="PS50126"/>
    </source>
</evidence>
<keyword evidence="8" id="KW-0694">RNA-binding</keyword>
<feature type="compositionally biased region" description="Basic residues" evidence="9">
    <location>
        <begin position="77"/>
        <end position="86"/>
    </location>
</feature>
<evidence type="ECO:0000256" key="4">
    <source>
        <dbReference type="ARBA" id="ARBA00022490"/>
    </source>
</evidence>
<feature type="domain" description="S1 motif" evidence="10">
    <location>
        <begin position="867"/>
        <end position="948"/>
    </location>
</feature>
<comment type="catalytic activity">
    <reaction evidence="1">
        <text>Exonucleolytic cleavage in the 3'- to 5'-direction to yield nucleoside 5'-phosphates.</text>
        <dbReference type="EC" id="3.1.13.1"/>
    </reaction>
</comment>
<dbReference type="EC" id="3.1.13.1" evidence="3"/>
<dbReference type="STRING" id="1193011.LEP1GSC058_3372"/>
<dbReference type="InterPro" id="IPR012340">
    <property type="entry name" value="NA-bd_OB-fold"/>
</dbReference>
<feature type="region of interest" description="Disordered" evidence="9">
    <location>
        <begin position="1"/>
        <end position="241"/>
    </location>
</feature>
<feature type="compositionally biased region" description="Basic and acidic residues" evidence="9">
    <location>
        <begin position="44"/>
        <end position="76"/>
    </location>
</feature>
<evidence type="ECO:0000256" key="7">
    <source>
        <dbReference type="ARBA" id="ARBA00022839"/>
    </source>
</evidence>
<feature type="compositionally biased region" description="Basic and acidic residues" evidence="9">
    <location>
        <begin position="168"/>
        <end position="228"/>
    </location>
</feature>
<evidence type="ECO:0000256" key="3">
    <source>
        <dbReference type="ARBA" id="ARBA00012163"/>
    </source>
</evidence>
<organism evidence="11 12">
    <name type="scientific">Leptospira fainei serovar Hurstbridge str. BUT 6</name>
    <dbReference type="NCBI Taxonomy" id="1193011"/>
    <lineage>
        <taxon>Bacteria</taxon>
        <taxon>Pseudomonadati</taxon>
        <taxon>Spirochaetota</taxon>
        <taxon>Spirochaetia</taxon>
        <taxon>Leptospirales</taxon>
        <taxon>Leptospiraceae</taxon>
        <taxon>Leptospira</taxon>
    </lineage>
</organism>
<dbReference type="InterPro" id="IPR001900">
    <property type="entry name" value="RNase_II/R"/>
</dbReference>
<comment type="caution">
    <text evidence="11">The sequence shown here is derived from an EMBL/GenBank/DDBJ whole genome shotgun (WGS) entry which is preliminary data.</text>
</comment>
<dbReference type="Pfam" id="PF00773">
    <property type="entry name" value="RNB"/>
    <property type="match status" value="1"/>
</dbReference>
<dbReference type="OrthoDB" id="9764149at2"/>
<evidence type="ECO:0000313" key="11">
    <source>
        <dbReference type="EMBL" id="EPG74343.1"/>
    </source>
</evidence>
<evidence type="ECO:0000256" key="1">
    <source>
        <dbReference type="ARBA" id="ARBA00001849"/>
    </source>
</evidence>
<sequence length="954" mass="110013">MKKTKKKTADTKPSKKKVTQPAVKKSAKGKPPVVASRRPSRKQGSSEKRQSKQQIEHVDLPELSAEEERKIKEAFKARIKGHSKKEKSKEERERDERISREGLAERKRMEARSKARAQGRIAAEKLARKQEQQHSSQEIQKIEEERSGRDKQDVRVKSSKIEKKPKHEKSSDERNHRRSSEVRDKKEIVASKEADLKPKHSGVDRHEDRPNRSHSKKETHIPGYDQKRFSRNFGNQDWERENEPSKKLLKYFRAKAGKVLSFHETLSRLGEKAGPKKKKFRKEKWEAQETKRSAEEYLTLFEKEGLIEIQGKNILVHPDQTLEGTISLSKKGDGFVKLTTGTEIFVPSQYTATAIQGDTVQILPTGMGRKGKLEGEVVSVLRRGRELYRMKVTEKSDKFIIGTFLDMDGEGKESFLPRKSLLQDIQDEIKLGDVLVVSLKEENNHERNLYEAHFIRFESDTKEDVDLLRMLMKYNFKIQYPDDVELDSLPEEVSEASVSDWGSRVDLRNLKCITIDGEYSKDFDDAISFETEGKRIRFYVHIADVANYVEPGSPLDVEAYTRATSVYMGSRVVPMLPPELSENLCSLVAAKNRLAFTVEMDADWQGNITHAKFYKSIIKVAERYTYNRAEKEILEGGPENWIGKMMSFANVLRERRLAEGRVDLNLKETKVITDNEHNIIEIATVERLKAHILIEEFMLSANIKVAEFIRKKKRPTLYRVHEPMDAEKLDSLNAFLSLNGINAQLKDTSYESIKNVLSVISGSHAERLFNISLLRSFMQAYYSGEQLGHWGLGFKDYCHFTSPIRRYPDLVCHRVLQSILLDEENLYNDEDIKIMSLHTSHEERKAADAERDYYKLKACRFLEKTGIQEFTATLTGFKSAVAFVDLDAPMVEAIIPALEFTDEGELILENDFSFYSKKYSKLFTLGEQLSVELDRIDFEEIRIYVKLKKFQKKG</sequence>
<dbReference type="InterPro" id="IPR013223">
    <property type="entry name" value="RNase_B_OB_dom"/>
</dbReference>
<keyword evidence="5" id="KW-0540">Nuclease</keyword>
<feature type="compositionally biased region" description="Basic and acidic residues" evidence="9">
    <location>
        <begin position="140"/>
        <end position="162"/>
    </location>
</feature>
<dbReference type="NCBIfam" id="TIGR00358">
    <property type="entry name" value="3_prime_RNase"/>
    <property type="match status" value="1"/>
</dbReference>
<dbReference type="InterPro" id="IPR004476">
    <property type="entry name" value="RNase_II/RNase_R"/>
</dbReference>
<reference evidence="11" key="1">
    <citation type="submission" date="2013-04" db="EMBL/GenBank/DDBJ databases">
        <authorList>
            <person name="Harkins D.M."/>
            <person name="Durkin A.S."/>
            <person name="Selengut J.D."/>
            <person name="Sanka R."/>
            <person name="DePew J."/>
            <person name="Purushe J."/>
            <person name="Ahmed A."/>
            <person name="van der Linden H."/>
            <person name="Goris M.G.A."/>
            <person name="Hartskeerl R.A."/>
            <person name="Vinetz J.M."/>
            <person name="Sutton G.G."/>
            <person name="Nelson W.C."/>
            <person name="Fouts D.E."/>
        </authorList>
    </citation>
    <scope>NUCLEOTIDE SEQUENCE [LARGE SCALE GENOMIC DNA]</scope>
    <source>
        <strain evidence="11">BUT 6</strain>
    </source>
</reference>
<proteinExistence type="predicted"/>
<evidence type="ECO:0000256" key="8">
    <source>
        <dbReference type="ARBA" id="ARBA00022884"/>
    </source>
</evidence>
<dbReference type="PANTHER" id="PTHR23355">
    <property type="entry name" value="RIBONUCLEASE"/>
    <property type="match status" value="1"/>
</dbReference>
<dbReference type="Proteomes" id="UP000014540">
    <property type="component" value="Unassembled WGS sequence"/>
</dbReference>
<evidence type="ECO:0000256" key="5">
    <source>
        <dbReference type="ARBA" id="ARBA00022722"/>
    </source>
</evidence>